<dbReference type="PANTHER" id="PTHR43669:SF3">
    <property type="entry name" value="ALCOHOL DEHYDROGENASE, PUTATIVE (AFU_ORTHOLOGUE AFUA_3G03445)-RELATED"/>
    <property type="match status" value="1"/>
</dbReference>
<dbReference type="InterPro" id="IPR036291">
    <property type="entry name" value="NAD(P)-bd_dom_sf"/>
</dbReference>
<dbReference type="CDD" id="cd05233">
    <property type="entry name" value="SDR_c"/>
    <property type="match status" value="1"/>
</dbReference>
<reference evidence="3" key="1">
    <citation type="submission" date="2021-03" db="EMBL/GenBank/DDBJ databases">
        <authorList>
            <person name="Tagirdzhanova G."/>
        </authorList>
    </citation>
    <scope>NUCLEOTIDE SEQUENCE</scope>
</reference>
<organism evidence="3 4">
    <name type="scientific">Gomphillus americanus</name>
    <dbReference type="NCBI Taxonomy" id="1940652"/>
    <lineage>
        <taxon>Eukaryota</taxon>
        <taxon>Fungi</taxon>
        <taxon>Dikarya</taxon>
        <taxon>Ascomycota</taxon>
        <taxon>Pezizomycotina</taxon>
        <taxon>Lecanoromycetes</taxon>
        <taxon>OSLEUM clade</taxon>
        <taxon>Ostropomycetidae</taxon>
        <taxon>Ostropales</taxon>
        <taxon>Graphidaceae</taxon>
        <taxon>Gomphilloideae</taxon>
        <taxon>Gomphillus</taxon>
    </lineage>
</organism>
<dbReference type="InterPro" id="IPR002347">
    <property type="entry name" value="SDR_fam"/>
</dbReference>
<dbReference type="SUPFAM" id="SSF51735">
    <property type="entry name" value="NAD(P)-binding Rossmann-fold domains"/>
    <property type="match status" value="1"/>
</dbReference>
<dbReference type="Pfam" id="PF00106">
    <property type="entry name" value="adh_short"/>
    <property type="match status" value="1"/>
</dbReference>
<dbReference type="OrthoDB" id="10254221at2759"/>
<evidence type="ECO:0000256" key="1">
    <source>
        <dbReference type="ARBA" id="ARBA00006484"/>
    </source>
</evidence>
<evidence type="ECO:0000256" key="2">
    <source>
        <dbReference type="ARBA" id="ARBA00023002"/>
    </source>
</evidence>
<accession>A0A8H3IQB6</accession>
<name>A0A8H3IQB6_9LECA</name>
<sequence length="259" mass="28217">MSQETVLIVGATGNIGVAATLAALRSKRNVLALVRNQDSAAKLINYIGSDNGITIVEADVISPDGVQGVVDQVKAGKLPAFQHVIATAGGAYTEAKLHKLSTDDLRWTMDTNFTSNFYAYRATIPYLLEQNNPNASWILQTGFQGEIALRSGPAMSLSALFGMATAAIRELKDTNIRFNEVRLGMRVETDAAAEAHGTHKSSKYANVLEKVLNSPEMRGGLIRVLEPDGLENWKFEQNQSALIQITMKKVHPGTFQMRK</sequence>
<evidence type="ECO:0000313" key="4">
    <source>
        <dbReference type="Proteomes" id="UP000664169"/>
    </source>
</evidence>
<keyword evidence="2" id="KW-0560">Oxidoreductase</keyword>
<dbReference type="EMBL" id="CAJPDQ010000017">
    <property type="protein sequence ID" value="CAF9922074.1"/>
    <property type="molecule type" value="Genomic_DNA"/>
</dbReference>
<keyword evidence="4" id="KW-1185">Reference proteome</keyword>
<dbReference type="PANTHER" id="PTHR43669">
    <property type="entry name" value="5-KETO-D-GLUCONATE 5-REDUCTASE"/>
    <property type="match status" value="1"/>
</dbReference>
<gene>
    <name evidence="3" type="ORF">GOMPHAMPRED_002483</name>
</gene>
<comment type="similarity">
    <text evidence="1">Belongs to the short-chain dehydrogenases/reductases (SDR) family.</text>
</comment>
<comment type="caution">
    <text evidence="3">The sequence shown here is derived from an EMBL/GenBank/DDBJ whole genome shotgun (WGS) entry which is preliminary data.</text>
</comment>
<dbReference type="GO" id="GO:0016491">
    <property type="term" value="F:oxidoreductase activity"/>
    <property type="evidence" value="ECO:0007669"/>
    <property type="project" value="UniProtKB-KW"/>
</dbReference>
<evidence type="ECO:0000313" key="3">
    <source>
        <dbReference type="EMBL" id="CAF9922074.1"/>
    </source>
</evidence>
<proteinExistence type="inferred from homology"/>
<dbReference type="AlphaFoldDB" id="A0A8H3IQB6"/>
<protein>
    <submittedName>
        <fullName evidence="3">Uncharacterized protein</fullName>
    </submittedName>
</protein>
<dbReference type="Proteomes" id="UP000664169">
    <property type="component" value="Unassembled WGS sequence"/>
</dbReference>
<dbReference type="Gene3D" id="3.40.50.720">
    <property type="entry name" value="NAD(P)-binding Rossmann-like Domain"/>
    <property type="match status" value="1"/>
</dbReference>